<keyword evidence="2" id="KW-0472">Membrane</keyword>
<comment type="caution">
    <text evidence="3">The sequence shown here is derived from an EMBL/GenBank/DDBJ whole genome shotgun (WGS) entry which is preliminary data.</text>
</comment>
<feature type="non-terminal residue" evidence="3">
    <location>
        <position position="1"/>
    </location>
</feature>
<keyword evidence="2" id="KW-0812">Transmembrane</keyword>
<feature type="transmembrane region" description="Helical" evidence="2">
    <location>
        <begin position="35"/>
        <end position="57"/>
    </location>
</feature>
<reference evidence="4" key="1">
    <citation type="journal article" date="2019" name="Int. J. Syst. Evol. Microbiol.">
        <title>The Global Catalogue of Microorganisms (GCM) 10K type strain sequencing project: providing services to taxonomists for standard genome sequencing and annotation.</title>
        <authorList>
            <consortium name="The Broad Institute Genomics Platform"/>
            <consortium name="The Broad Institute Genome Sequencing Center for Infectious Disease"/>
            <person name="Wu L."/>
            <person name="Ma J."/>
        </authorList>
    </citation>
    <scope>NUCLEOTIDE SEQUENCE [LARGE SCALE GENOMIC DNA]</scope>
    <source>
        <strain evidence="4">JCM 32148</strain>
    </source>
</reference>
<proteinExistence type="predicted"/>
<sequence>WTRRFVIASAVLAVAMVWSAYPGDRVLIGLVERLLILAEVGVLTGFALVVSGLLGIGEHAVVTPRRRATTAEPRTPAGVRPAESPVTPVRGA</sequence>
<dbReference type="EMBL" id="JBHTHM010002578">
    <property type="protein sequence ID" value="MFD0788197.1"/>
    <property type="molecule type" value="Genomic_DNA"/>
</dbReference>
<evidence type="ECO:0000313" key="3">
    <source>
        <dbReference type="EMBL" id="MFD0788197.1"/>
    </source>
</evidence>
<evidence type="ECO:0000256" key="1">
    <source>
        <dbReference type="SAM" id="MobiDB-lite"/>
    </source>
</evidence>
<dbReference type="Proteomes" id="UP001597053">
    <property type="component" value="Unassembled WGS sequence"/>
</dbReference>
<name>A0ABW3ABL1_9ACTN</name>
<keyword evidence="4" id="KW-1185">Reference proteome</keyword>
<evidence type="ECO:0000313" key="4">
    <source>
        <dbReference type="Proteomes" id="UP001597053"/>
    </source>
</evidence>
<organism evidence="3 4">
    <name type="scientific">Micromonospora azadirachtae</name>
    <dbReference type="NCBI Taxonomy" id="1970735"/>
    <lineage>
        <taxon>Bacteria</taxon>
        <taxon>Bacillati</taxon>
        <taxon>Actinomycetota</taxon>
        <taxon>Actinomycetes</taxon>
        <taxon>Micromonosporales</taxon>
        <taxon>Micromonosporaceae</taxon>
        <taxon>Micromonospora</taxon>
    </lineage>
</organism>
<accession>A0ABW3ABL1</accession>
<protein>
    <submittedName>
        <fullName evidence="3">Uncharacterized protein</fullName>
    </submittedName>
</protein>
<feature type="region of interest" description="Disordered" evidence="1">
    <location>
        <begin position="65"/>
        <end position="92"/>
    </location>
</feature>
<keyword evidence="2" id="KW-1133">Transmembrane helix</keyword>
<evidence type="ECO:0000256" key="2">
    <source>
        <dbReference type="SAM" id="Phobius"/>
    </source>
</evidence>
<gene>
    <name evidence="3" type="ORF">ACFQZ8_30160</name>
</gene>